<sequence length="280" mass="30210">MTRSRTETKTTSVSFQSLFSTASTTAATTDDDDAPPDGTTRTKQLPLLYGTEESPPWPHCLVMAFQHYLVFIGGSIATPLLVISYMCMEASDPHRGDIVSSVIFVSGIITILQTTFGIRLPIIQGSNFAYVAPTIAILSTSFPPCDTLDLPSLTEEQRREQWQIRMREVQGAIAVSAVLQVFLGLSGAVGILLRFITPLTIVPSVTLLGLSLITVGAKQAASHWGISALTLVLLVILSQYLKTVLVPHPTYVKGKGVSLTRSPLFTYFPVSLGIRGGVNE</sequence>
<dbReference type="GO" id="GO:0016020">
    <property type="term" value="C:membrane"/>
    <property type="evidence" value="ECO:0007669"/>
    <property type="project" value="UniProtKB-SubCell"/>
</dbReference>
<keyword evidence="4 7" id="KW-1133">Transmembrane helix</keyword>
<dbReference type="Proteomes" id="UP000770661">
    <property type="component" value="Unassembled WGS sequence"/>
</dbReference>
<protein>
    <submittedName>
        <fullName evidence="8">Solute carrier family 23 member 2</fullName>
    </submittedName>
</protein>
<organism evidence="8 9">
    <name type="scientific">Chionoecetes opilio</name>
    <name type="common">Atlantic snow crab</name>
    <name type="synonym">Cancer opilio</name>
    <dbReference type="NCBI Taxonomy" id="41210"/>
    <lineage>
        <taxon>Eukaryota</taxon>
        <taxon>Metazoa</taxon>
        <taxon>Ecdysozoa</taxon>
        <taxon>Arthropoda</taxon>
        <taxon>Crustacea</taxon>
        <taxon>Multicrustacea</taxon>
        <taxon>Malacostraca</taxon>
        <taxon>Eumalacostraca</taxon>
        <taxon>Eucarida</taxon>
        <taxon>Decapoda</taxon>
        <taxon>Pleocyemata</taxon>
        <taxon>Brachyura</taxon>
        <taxon>Eubrachyura</taxon>
        <taxon>Majoidea</taxon>
        <taxon>Majidae</taxon>
        <taxon>Chionoecetes</taxon>
    </lineage>
</organism>
<dbReference type="EMBL" id="JACEEZ010019388">
    <property type="protein sequence ID" value="KAG0715798.1"/>
    <property type="molecule type" value="Genomic_DNA"/>
</dbReference>
<proteinExistence type="inferred from homology"/>
<feature type="transmembrane region" description="Helical" evidence="7">
    <location>
        <begin position="199"/>
        <end position="217"/>
    </location>
</feature>
<feature type="region of interest" description="Disordered" evidence="6">
    <location>
        <begin position="25"/>
        <end position="44"/>
    </location>
</feature>
<name>A0A8J4XXN7_CHIOP</name>
<comment type="subcellular location">
    <subcellularLocation>
        <location evidence="1">Membrane</location>
        <topology evidence="1">Multi-pass membrane protein</topology>
    </subcellularLocation>
</comment>
<evidence type="ECO:0000313" key="9">
    <source>
        <dbReference type="Proteomes" id="UP000770661"/>
    </source>
</evidence>
<dbReference type="OrthoDB" id="1641903at2759"/>
<evidence type="ECO:0000313" key="8">
    <source>
        <dbReference type="EMBL" id="KAG0715798.1"/>
    </source>
</evidence>
<evidence type="ECO:0000256" key="6">
    <source>
        <dbReference type="SAM" id="MobiDB-lite"/>
    </source>
</evidence>
<gene>
    <name evidence="8" type="primary">slc23a2_1</name>
    <name evidence="8" type="ORF">GWK47_011120</name>
</gene>
<evidence type="ECO:0000256" key="7">
    <source>
        <dbReference type="SAM" id="Phobius"/>
    </source>
</evidence>
<keyword evidence="5 7" id="KW-0472">Membrane</keyword>
<evidence type="ECO:0000256" key="1">
    <source>
        <dbReference type="ARBA" id="ARBA00004141"/>
    </source>
</evidence>
<dbReference type="Pfam" id="PF00860">
    <property type="entry name" value="Xan_ur_permease"/>
    <property type="match status" value="1"/>
</dbReference>
<dbReference type="AlphaFoldDB" id="A0A8J4XXN7"/>
<dbReference type="InterPro" id="IPR006043">
    <property type="entry name" value="NCS2"/>
</dbReference>
<reference evidence="8" key="1">
    <citation type="submission" date="2020-07" db="EMBL/GenBank/DDBJ databases">
        <title>The High-quality genome of the commercially important snow crab, Chionoecetes opilio.</title>
        <authorList>
            <person name="Jeong J.-H."/>
            <person name="Ryu S."/>
        </authorList>
    </citation>
    <scope>NUCLEOTIDE SEQUENCE</scope>
    <source>
        <strain evidence="8">MADBK_172401_WGS</strain>
        <tissue evidence="8">Digestive gland</tissue>
    </source>
</reference>
<dbReference type="GO" id="GO:0022857">
    <property type="term" value="F:transmembrane transporter activity"/>
    <property type="evidence" value="ECO:0007669"/>
    <property type="project" value="InterPro"/>
</dbReference>
<keyword evidence="3 7" id="KW-0812">Transmembrane</keyword>
<feature type="transmembrane region" description="Helical" evidence="7">
    <location>
        <begin position="68"/>
        <end position="86"/>
    </location>
</feature>
<dbReference type="PANTHER" id="PTHR11119">
    <property type="entry name" value="XANTHINE-URACIL / VITAMIN C PERMEASE FAMILY MEMBER"/>
    <property type="match status" value="1"/>
</dbReference>
<evidence type="ECO:0000256" key="2">
    <source>
        <dbReference type="ARBA" id="ARBA00008821"/>
    </source>
</evidence>
<evidence type="ECO:0000256" key="3">
    <source>
        <dbReference type="ARBA" id="ARBA00022692"/>
    </source>
</evidence>
<feature type="transmembrane region" description="Helical" evidence="7">
    <location>
        <begin position="224"/>
        <end position="241"/>
    </location>
</feature>
<keyword evidence="9" id="KW-1185">Reference proteome</keyword>
<comment type="caution">
    <text evidence="8">The sequence shown here is derived from an EMBL/GenBank/DDBJ whole genome shotgun (WGS) entry which is preliminary data.</text>
</comment>
<evidence type="ECO:0000256" key="5">
    <source>
        <dbReference type="ARBA" id="ARBA00023136"/>
    </source>
</evidence>
<feature type="transmembrane region" description="Helical" evidence="7">
    <location>
        <begin position="98"/>
        <end position="118"/>
    </location>
</feature>
<evidence type="ECO:0000256" key="4">
    <source>
        <dbReference type="ARBA" id="ARBA00022989"/>
    </source>
</evidence>
<comment type="similarity">
    <text evidence="2">Belongs to the nucleobase:cation symporter-2 (NCS2) (TC 2.A.40) family.</text>
</comment>
<feature type="transmembrane region" description="Helical" evidence="7">
    <location>
        <begin position="172"/>
        <end position="193"/>
    </location>
</feature>
<accession>A0A8J4XXN7</accession>